<dbReference type="PANTHER" id="PTHR43133">
    <property type="entry name" value="RNA POLYMERASE ECF-TYPE SIGMA FACTO"/>
    <property type="match status" value="1"/>
</dbReference>
<evidence type="ECO:0000256" key="5">
    <source>
        <dbReference type="ARBA" id="ARBA00023163"/>
    </source>
</evidence>
<organism evidence="8 9">
    <name type="scientific">Candidatus Blautia faecavium</name>
    <dbReference type="NCBI Taxonomy" id="2838487"/>
    <lineage>
        <taxon>Bacteria</taxon>
        <taxon>Bacillati</taxon>
        <taxon>Bacillota</taxon>
        <taxon>Clostridia</taxon>
        <taxon>Lachnospirales</taxon>
        <taxon>Lachnospiraceae</taxon>
        <taxon>Blautia</taxon>
    </lineage>
</organism>
<comment type="similarity">
    <text evidence="1">Belongs to the sigma-70 factor family. ECF subfamily.</text>
</comment>
<feature type="domain" description="RNA polymerase sigma-70 region 2" evidence="6">
    <location>
        <begin position="6"/>
        <end position="68"/>
    </location>
</feature>
<evidence type="ECO:0000259" key="7">
    <source>
        <dbReference type="Pfam" id="PF04545"/>
    </source>
</evidence>
<feature type="domain" description="RNA polymerase sigma-70 region 4" evidence="7">
    <location>
        <begin position="94"/>
        <end position="143"/>
    </location>
</feature>
<dbReference type="Gene3D" id="1.10.10.10">
    <property type="entry name" value="Winged helix-like DNA-binding domain superfamily/Winged helix DNA-binding domain"/>
    <property type="match status" value="1"/>
</dbReference>
<reference evidence="8" key="2">
    <citation type="submission" date="2021-04" db="EMBL/GenBank/DDBJ databases">
        <authorList>
            <person name="Gilroy R."/>
        </authorList>
    </citation>
    <scope>NUCLEOTIDE SEQUENCE</scope>
    <source>
        <strain evidence="8">ChiSjej1B19-5720</strain>
    </source>
</reference>
<name>A0A9D2RW45_9FIRM</name>
<dbReference type="InterPro" id="IPR013325">
    <property type="entry name" value="RNA_pol_sigma_r2"/>
</dbReference>
<dbReference type="NCBIfam" id="TIGR02937">
    <property type="entry name" value="sigma70-ECF"/>
    <property type="match status" value="1"/>
</dbReference>
<dbReference type="AlphaFoldDB" id="A0A9D2RW45"/>
<comment type="caution">
    <text evidence="8">The sequence shown here is derived from an EMBL/GenBank/DDBJ whole genome shotgun (WGS) entry which is preliminary data.</text>
</comment>
<evidence type="ECO:0000256" key="4">
    <source>
        <dbReference type="ARBA" id="ARBA00023125"/>
    </source>
</evidence>
<dbReference type="InterPro" id="IPR007627">
    <property type="entry name" value="RNA_pol_sigma70_r2"/>
</dbReference>
<keyword evidence="5" id="KW-0804">Transcription</keyword>
<evidence type="ECO:0000256" key="2">
    <source>
        <dbReference type="ARBA" id="ARBA00023015"/>
    </source>
</evidence>
<keyword evidence="3" id="KW-0731">Sigma factor</keyword>
<evidence type="ECO:0000313" key="9">
    <source>
        <dbReference type="Proteomes" id="UP000823842"/>
    </source>
</evidence>
<evidence type="ECO:0000256" key="1">
    <source>
        <dbReference type="ARBA" id="ARBA00010641"/>
    </source>
</evidence>
<dbReference type="EMBL" id="DWYZ01000173">
    <property type="protein sequence ID" value="HJB28948.1"/>
    <property type="molecule type" value="Genomic_DNA"/>
</dbReference>
<evidence type="ECO:0000313" key="8">
    <source>
        <dbReference type="EMBL" id="HJB28948.1"/>
    </source>
</evidence>
<dbReference type="SUPFAM" id="SSF88659">
    <property type="entry name" value="Sigma3 and sigma4 domains of RNA polymerase sigma factors"/>
    <property type="match status" value="1"/>
</dbReference>
<dbReference type="PANTHER" id="PTHR43133:SF8">
    <property type="entry name" value="RNA POLYMERASE SIGMA FACTOR HI_1459-RELATED"/>
    <property type="match status" value="1"/>
</dbReference>
<dbReference type="GO" id="GO:0003677">
    <property type="term" value="F:DNA binding"/>
    <property type="evidence" value="ECO:0007669"/>
    <property type="project" value="UniProtKB-KW"/>
</dbReference>
<dbReference type="SUPFAM" id="SSF88946">
    <property type="entry name" value="Sigma2 domain of RNA polymerase sigma factors"/>
    <property type="match status" value="1"/>
</dbReference>
<dbReference type="Gene3D" id="1.10.1740.10">
    <property type="match status" value="1"/>
</dbReference>
<gene>
    <name evidence="8" type="ORF">IAA06_09175</name>
</gene>
<dbReference type="InterPro" id="IPR014284">
    <property type="entry name" value="RNA_pol_sigma-70_dom"/>
</dbReference>
<keyword evidence="4" id="KW-0238">DNA-binding</keyword>
<protein>
    <submittedName>
        <fullName evidence="8">Sigma-70 family RNA polymerase sigma factor</fullName>
    </submittedName>
</protein>
<evidence type="ECO:0000259" key="6">
    <source>
        <dbReference type="Pfam" id="PF04542"/>
    </source>
</evidence>
<evidence type="ECO:0000256" key="3">
    <source>
        <dbReference type="ARBA" id="ARBA00023082"/>
    </source>
</evidence>
<dbReference type="GO" id="GO:0016987">
    <property type="term" value="F:sigma factor activity"/>
    <property type="evidence" value="ECO:0007669"/>
    <property type="project" value="UniProtKB-KW"/>
</dbReference>
<reference evidence="8" key="1">
    <citation type="journal article" date="2021" name="PeerJ">
        <title>Extensive microbial diversity within the chicken gut microbiome revealed by metagenomics and culture.</title>
        <authorList>
            <person name="Gilroy R."/>
            <person name="Ravi A."/>
            <person name="Getino M."/>
            <person name="Pursley I."/>
            <person name="Horton D.L."/>
            <person name="Alikhan N.F."/>
            <person name="Baker D."/>
            <person name="Gharbi K."/>
            <person name="Hall N."/>
            <person name="Watson M."/>
            <person name="Adriaenssens E.M."/>
            <person name="Foster-Nyarko E."/>
            <person name="Jarju S."/>
            <person name="Secka A."/>
            <person name="Antonio M."/>
            <person name="Oren A."/>
            <person name="Chaudhuri R.R."/>
            <person name="La Ragione R."/>
            <person name="Hildebrand F."/>
            <person name="Pallen M.J."/>
        </authorList>
    </citation>
    <scope>NUCLEOTIDE SEQUENCE</scope>
    <source>
        <strain evidence="8">ChiSjej1B19-5720</strain>
    </source>
</reference>
<dbReference type="InterPro" id="IPR039425">
    <property type="entry name" value="RNA_pol_sigma-70-like"/>
</dbReference>
<proteinExistence type="inferred from homology"/>
<dbReference type="Pfam" id="PF04542">
    <property type="entry name" value="Sigma70_r2"/>
    <property type="match status" value="1"/>
</dbReference>
<dbReference type="GO" id="GO:0006352">
    <property type="term" value="P:DNA-templated transcription initiation"/>
    <property type="evidence" value="ECO:0007669"/>
    <property type="project" value="InterPro"/>
</dbReference>
<accession>A0A9D2RW45</accession>
<dbReference type="InterPro" id="IPR036388">
    <property type="entry name" value="WH-like_DNA-bd_sf"/>
</dbReference>
<keyword evidence="2" id="KW-0805">Transcription regulation</keyword>
<sequence>MSVDLEEHYDKIYRYCYMRLQHPQAAEDAAQETFLRFLENYSYREMGKKLAYLYTIARNLCIDQYRKKPEYPLKEDGRDGEEERVLETLALRQALLKLEEEERELIFLRYVNEVAVNDIGKIFGISRFSVRRRILGILKKLREFME</sequence>
<dbReference type="Pfam" id="PF04545">
    <property type="entry name" value="Sigma70_r4"/>
    <property type="match status" value="1"/>
</dbReference>
<dbReference type="InterPro" id="IPR007630">
    <property type="entry name" value="RNA_pol_sigma70_r4"/>
</dbReference>
<dbReference type="Proteomes" id="UP000823842">
    <property type="component" value="Unassembled WGS sequence"/>
</dbReference>
<dbReference type="InterPro" id="IPR013324">
    <property type="entry name" value="RNA_pol_sigma_r3/r4-like"/>
</dbReference>